<gene>
    <name evidence="1" type="ORF">SAMN05661003_10628</name>
</gene>
<reference evidence="2" key="1">
    <citation type="submission" date="2016-10" db="EMBL/GenBank/DDBJ databases">
        <authorList>
            <person name="Varghese N."/>
            <person name="Submissions S."/>
        </authorList>
    </citation>
    <scope>NUCLEOTIDE SEQUENCE [LARGE SCALE GENOMIC DNA]</scope>
    <source>
        <strain evidence="2">DSM 8987</strain>
    </source>
</reference>
<dbReference type="Proteomes" id="UP000243205">
    <property type="component" value="Unassembled WGS sequence"/>
</dbReference>
<dbReference type="EMBL" id="FNAQ01000006">
    <property type="protein sequence ID" value="SDE26002.1"/>
    <property type="molecule type" value="Genomic_DNA"/>
</dbReference>
<keyword evidence="2" id="KW-1185">Reference proteome</keyword>
<protein>
    <submittedName>
        <fullName evidence="1">Uncharacterized protein</fullName>
    </submittedName>
</protein>
<evidence type="ECO:0000313" key="1">
    <source>
        <dbReference type="EMBL" id="SDE26002.1"/>
    </source>
</evidence>
<dbReference type="OrthoDB" id="5405886at2"/>
<name>A0A1G7BG99_9BACT</name>
<evidence type="ECO:0000313" key="2">
    <source>
        <dbReference type="Proteomes" id="UP000243205"/>
    </source>
</evidence>
<accession>A0A1G7BG99</accession>
<dbReference type="RefSeq" id="WP_092077880.1">
    <property type="nucleotide sequence ID" value="NZ_FNAQ01000006.1"/>
</dbReference>
<organism evidence="1 2">
    <name type="scientific">Desulfuromonas thiophila</name>
    <dbReference type="NCBI Taxonomy" id="57664"/>
    <lineage>
        <taxon>Bacteria</taxon>
        <taxon>Pseudomonadati</taxon>
        <taxon>Thermodesulfobacteriota</taxon>
        <taxon>Desulfuromonadia</taxon>
        <taxon>Desulfuromonadales</taxon>
        <taxon>Desulfuromonadaceae</taxon>
        <taxon>Desulfuromonas</taxon>
    </lineage>
</organism>
<sequence>MAINPSPRWQTVVFLLLSKIASDAPFSRKQLINPRNTELAARFAEMVGDPTPPEKVKLTLGKTLDLLEKQQYLQTTADGNLQLSEAGRQRLAQELQAAKDKIAASFPATTSAAQRPQ</sequence>
<dbReference type="AlphaFoldDB" id="A0A1G7BG99"/>
<dbReference type="STRING" id="57664.SAMN05661003_10628"/>
<proteinExistence type="predicted"/>